<proteinExistence type="predicted"/>
<dbReference type="AlphaFoldDB" id="A0A2Z4LT00"/>
<accession>A0A2Z4LT00</accession>
<protein>
    <submittedName>
        <fullName evidence="1">Uncharacterized protein</fullName>
    </submittedName>
</protein>
<reference evidence="1 2" key="1">
    <citation type="submission" date="2018-06" db="EMBL/GenBank/DDBJ databases">
        <title>Spongiibacterium sp. HME9304 Genome sequencing and assembly.</title>
        <authorList>
            <person name="Kang H."/>
            <person name="Kim H."/>
            <person name="Joh K."/>
        </authorList>
    </citation>
    <scope>NUCLEOTIDE SEQUENCE [LARGE SCALE GENOMIC DNA]</scope>
    <source>
        <strain evidence="1 2">HME9304</strain>
    </source>
</reference>
<dbReference type="KEGG" id="spon:HME9304_01480"/>
<keyword evidence="2" id="KW-1185">Reference proteome</keyword>
<dbReference type="Proteomes" id="UP000248536">
    <property type="component" value="Chromosome"/>
</dbReference>
<name>A0A2Z4LT00_9FLAO</name>
<evidence type="ECO:0000313" key="1">
    <source>
        <dbReference type="EMBL" id="AWX44478.1"/>
    </source>
</evidence>
<evidence type="ECO:0000313" key="2">
    <source>
        <dbReference type="Proteomes" id="UP000248536"/>
    </source>
</evidence>
<organism evidence="1 2">
    <name type="scientific">Flagellimonas maritima</name>
    <dbReference type="NCBI Taxonomy" id="1383885"/>
    <lineage>
        <taxon>Bacteria</taxon>
        <taxon>Pseudomonadati</taxon>
        <taxon>Bacteroidota</taxon>
        <taxon>Flavobacteriia</taxon>
        <taxon>Flavobacteriales</taxon>
        <taxon>Flavobacteriaceae</taxon>
        <taxon>Flagellimonas</taxon>
    </lineage>
</organism>
<dbReference type="EMBL" id="CP030104">
    <property type="protein sequence ID" value="AWX44478.1"/>
    <property type="molecule type" value="Genomic_DNA"/>
</dbReference>
<sequence length="269" mass="31390">MVTITFLGRFIYTTVVGNVKKYIRFGNQDLRHMNFKTFIFILIIVAKSSATAQNHVETEDKDNLYWQPNVEIDYSHFQSESDADCINYNEKYGLKMSANIQLLGIVDIPKSHLSRKIKKRTGNDKLYLAPIFCKNCSCILSEDSTELVVYQLLFDVAEMCARGLRKELIETQQEMNINNVNAMFYTTIKNRWDERMRGTWASIYQDVLIQKKDSAYIEWRKLVDEMLEKNKDFATQPYEIERLILGEPVEDGYVEAKTIIGDLKNNEEN</sequence>
<gene>
    <name evidence="1" type="ORF">HME9304_01480</name>
</gene>